<accession>A0A109G1Q1</accession>
<dbReference type="Proteomes" id="UP000065797">
    <property type="component" value="Unassembled WGS sequence"/>
</dbReference>
<evidence type="ECO:0000313" key="2">
    <source>
        <dbReference type="Proteomes" id="UP000065797"/>
    </source>
</evidence>
<protein>
    <submittedName>
        <fullName evidence="1">Uncharacterized protein</fullName>
    </submittedName>
</protein>
<evidence type="ECO:0000313" key="1">
    <source>
        <dbReference type="EMBL" id="KWU58607.1"/>
    </source>
</evidence>
<sequence>MINGKPYTLRGVRTVWGGVLGNLLKKLSKAPGSYPTLKKRSVGQQPLLYVFITIPQEIRRRAVKILKLQND</sequence>
<reference evidence="1 2" key="1">
    <citation type="submission" date="2016-01" db="EMBL/GenBank/DDBJ databases">
        <authorList>
            <person name="McClelland M."/>
            <person name="Jain A."/>
            <person name="Saraogi P."/>
            <person name="Mendelson R."/>
            <person name="Westerman R."/>
            <person name="SanMiguel P."/>
            <person name="Csonka L."/>
        </authorList>
    </citation>
    <scope>NUCLEOTIDE SEQUENCE [LARGE SCALE GENOMIC DNA]</scope>
    <source>
        <strain evidence="1 2">PE8-15</strain>
    </source>
</reference>
<comment type="caution">
    <text evidence="1">The sequence shown here is derived from an EMBL/GenBank/DDBJ whole genome shotgun (WGS) entry which is preliminary data.</text>
</comment>
<name>A0A109G1Q1_BACMY</name>
<proteinExistence type="predicted"/>
<dbReference type="AlphaFoldDB" id="A0A109G1Q1"/>
<dbReference type="EMBL" id="LRPH01000071">
    <property type="protein sequence ID" value="KWU58607.1"/>
    <property type="molecule type" value="Genomic_DNA"/>
</dbReference>
<gene>
    <name evidence="1" type="ORF">AWW70_20245</name>
</gene>
<organism evidence="1 2">
    <name type="scientific">Bacillus mycoides</name>
    <dbReference type="NCBI Taxonomy" id="1405"/>
    <lineage>
        <taxon>Bacteria</taxon>
        <taxon>Bacillati</taxon>
        <taxon>Bacillota</taxon>
        <taxon>Bacilli</taxon>
        <taxon>Bacillales</taxon>
        <taxon>Bacillaceae</taxon>
        <taxon>Bacillus</taxon>
        <taxon>Bacillus cereus group</taxon>
    </lineage>
</organism>